<sequence>MSAPLVRIRGLCEPIAALARTLAAKMQRKLVRHISQAGGIGTTAAARRIAIWAVNRSIEVIAVLVLAVMFFSGPIASRILANAIGPEDLELPHVAYPMRQTAELNQTIGGQGGGLDCSLPPGMDFLAFPRRRGLSPVSLRMRQACVFHDYCYRHGAATYDYSQADCDYMLQEQAFRLCSQININRRIADCETEARKVTLGVRLGGWGSYRRADAPPSEGGSTYFEFDPYPLRSPLYRVVRVADTPAKWRARGSDAKAYYVFRMKQSGIELRIIGTDVAGRSLCAALRLGAAHDAITVPPLVV</sequence>
<organism evidence="2 3">
    <name type="scientific">Mesorhizobium alhagi CCNWXJ12-2</name>
    <dbReference type="NCBI Taxonomy" id="1107882"/>
    <lineage>
        <taxon>Bacteria</taxon>
        <taxon>Pseudomonadati</taxon>
        <taxon>Pseudomonadota</taxon>
        <taxon>Alphaproteobacteria</taxon>
        <taxon>Hyphomicrobiales</taxon>
        <taxon>Phyllobacteriaceae</taxon>
        <taxon>Allomesorhizobium</taxon>
    </lineage>
</organism>
<proteinExistence type="predicted"/>
<evidence type="ECO:0000256" key="1">
    <source>
        <dbReference type="SAM" id="Phobius"/>
    </source>
</evidence>
<dbReference type="AlphaFoldDB" id="H0I408"/>
<dbReference type="GO" id="GO:0006644">
    <property type="term" value="P:phospholipid metabolic process"/>
    <property type="evidence" value="ECO:0007669"/>
    <property type="project" value="InterPro"/>
</dbReference>
<name>H0I408_9HYPH</name>
<keyword evidence="1" id="KW-1133">Transmembrane helix</keyword>
<dbReference type="EMBL" id="AHAM01000342">
    <property type="protein sequence ID" value="EHK52284.1"/>
    <property type="molecule type" value="Genomic_DNA"/>
</dbReference>
<feature type="non-terminal residue" evidence="2">
    <location>
        <position position="302"/>
    </location>
</feature>
<accession>H0I408</accession>
<gene>
    <name evidence="2" type="ORF">MAXJ12_36136</name>
</gene>
<keyword evidence="1" id="KW-0812">Transmembrane</keyword>
<keyword evidence="3" id="KW-1185">Reference proteome</keyword>
<keyword evidence="1" id="KW-0472">Membrane</keyword>
<dbReference type="Proteomes" id="UP000003250">
    <property type="component" value="Unassembled WGS sequence"/>
</dbReference>
<dbReference type="InterPro" id="IPR036444">
    <property type="entry name" value="PLipase_A2_dom_sf"/>
</dbReference>
<protein>
    <submittedName>
        <fullName evidence="2">Uncharacterized protein</fullName>
    </submittedName>
</protein>
<dbReference type="SUPFAM" id="SSF48619">
    <property type="entry name" value="Phospholipase A2, PLA2"/>
    <property type="match status" value="1"/>
</dbReference>
<dbReference type="Gene3D" id="1.20.90.10">
    <property type="entry name" value="Phospholipase A2 domain"/>
    <property type="match status" value="1"/>
</dbReference>
<feature type="transmembrane region" description="Helical" evidence="1">
    <location>
        <begin position="57"/>
        <end position="76"/>
    </location>
</feature>
<dbReference type="GO" id="GO:0004623">
    <property type="term" value="F:phospholipase A2 activity"/>
    <property type="evidence" value="ECO:0007669"/>
    <property type="project" value="InterPro"/>
</dbReference>
<evidence type="ECO:0000313" key="2">
    <source>
        <dbReference type="EMBL" id="EHK52284.1"/>
    </source>
</evidence>
<reference evidence="2 3" key="1">
    <citation type="journal article" date="2012" name="J. Bacteriol.">
        <title>Draft Genome Sequence of Mesorhizobium alhagi CCNWXJ12-2T, a Novel Salt-Resistant Species Isolated from the Desert of Northwestern China.</title>
        <authorList>
            <person name="Zhou M."/>
            <person name="Chen W."/>
            <person name="Chen H."/>
            <person name="Wei G."/>
        </authorList>
    </citation>
    <scope>NUCLEOTIDE SEQUENCE [LARGE SCALE GENOMIC DNA]</scope>
    <source>
        <strain evidence="2 3">CCNWXJ12-2</strain>
    </source>
</reference>
<evidence type="ECO:0000313" key="3">
    <source>
        <dbReference type="Proteomes" id="UP000003250"/>
    </source>
</evidence>
<dbReference type="GO" id="GO:0050482">
    <property type="term" value="P:arachidonate secretion"/>
    <property type="evidence" value="ECO:0007669"/>
    <property type="project" value="InterPro"/>
</dbReference>